<dbReference type="GO" id="GO:0003677">
    <property type="term" value="F:DNA binding"/>
    <property type="evidence" value="ECO:0007669"/>
    <property type="project" value="UniProtKB-KW"/>
</dbReference>
<dbReference type="AlphaFoldDB" id="A0A7Y9LDK8"/>
<dbReference type="InterPro" id="IPR000847">
    <property type="entry name" value="LysR_HTH_N"/>
</dbReference>
<dbReference type="Pfam" id="PF00126">
    <property type="entry name" value="HTH_1"/>
    <property type="match status" value="1"/>
</dbReference>
<dbReference type="PROSITE" id="PS50931">
    <property type="entry name" value="HTH_LYSR"/>
    <property type="match status" value="1"/>
</dbReference>
<evidence type="ECO:0000256" key="2">
    <source>
        <dbReference type="ARBA" id="ARBA00023015"/>
    </source>
</evidence>
<dbReference type="SUPFAM" id="SSF53850">
    <property type="entry name" value="Periplasmic binding protein-like II"/>
    <property type="match status" value="1"/>
</dbReference>
<name>A0A7Y9LDK8_9ACTN</name>
<dbReference type="GO" id="GO:0032993">
    <property type="term" value="C:protein-DNA complex"/>
    <property type="evidence" value="ECO:0007669"/>
    <property type="project" value="TreeGrafter"/>
</dbReference>
<comment type="similarity">
    <text evidence="1">Belongs to the LysR transcriptional regulatory family.</text>
</comment>
<dbReference type="PANTHER" id="PTHR30346:SF29">
    <property type="entry name" value="LYSR SUBSTRATE-BINDING"/>
    <property type="match status" value="1"/>
</dbReference>
<evidence type="ECO:0000313" key="7">
    <source>
        <dbReference type="Proteomes" id="UP000569914"/>
    </source>
</evidence>
<reference evidence="6 7" key="1">
    <citation type="submission" date="2020-07" db="EMBL/GenBank/DDBJ databases">
        <title>Sequencing the genomes of 1000 actinobacteria strains.</title>
        <authorList>
            <person name="Klenk H.-P."/>
        </authorList>
    </citation>
    <scope>NUCLEOTIDE SEQUENCE [LARGE SCALE GENOMIC DNA]</scope>
    <source>
        <strain evidence="6 7">DSM 22083</strain>
    </source>
</reference>
<dbReference type="Gene3D" id="1.10.10.10">
    <property type="entry name" value="Winged helix-like DNA-binding domain superfamily/Winged helix DNA-binding domain"/>
    <property type="match status" value="1"/>
</dbReference>
<sequence>MNGSWRGLDRAHLVLLRELADRGSVSAVARATDRTPSAVSQQLKVIQRQVGAELVQRSGRGVRLTDAGRALADGAVSVLTAWAEAEAAWLAYRTEASGRVRIAFFHSASELLLPGLLDRLRAFPQIALEFGDEDVGQTEFAPLTRDYDIVVAHRSDQRRTARGGLRVVQLLREPMDVAVPLDHRMAGRRSVAPADVIDEDWIAPPEGFPIDRVLTAIAGQTGATPRVLLRTTHLPLMERLVAGGHGIALLPRYTTRDRSAGRFALVPLRDERAARYLGALARPDRAARQAVRVVLEELTAVAEAVADPAEEG</sequence>
<evidence type="ECO:0000313" key="6">
    <source>
        <dbReference type="EMBL" id="NYE72046.1"/>
    </source>
</evidence>
<dbReference type="GO" id="GO:0003700">
    <property type="term" value="F:DNA-binding transcription factor activity"/>
    <property type="evidence" value="ECO:0007669"/>
    <property type="project" value="InterPro"/>
</dbReference>
<organism evidence="6 7">
    <name type="scientific">Microlunatus parietis</name>
    <dbReference type="NCBI Taxonomy" id="682979"/>
    <lineage>
        <taxon>Bacteria</taxon>
        <taxon>Bacillati</taxon>
        <taxon>Actinomycetota</taxon>
        <taxon>Actinomycetes</taxon>
        <taxon>Propionibacteriales</taxon>
        <taxon>Propionibacteriaceae</taxon>
        <taxon>Microlunatus</taxon>
    </lineage>
</organism>
<accession>A0A7Y9LDK8</accession>
<gene>
    <name evidence="6" type="ORF">BKA15_003375</name>
</gene>
<dbReference type="Pfam" id="PF03466">
    <property type="entry name" value="LysR_substrate"/>
    <property type="match status" value="1"/>
</dbReference>
<dbReference type="CDD" id="cd05466">
    <property type="entry name" value="PBP2_LTTR_substrate"/>
    <property type="match status" value="1"/>
</dbReference>
<evidence type="ECO:0000259" key="5">
    <source>
        <dbReference type="PROSITE" id="PS50931"/>
    </source>
</evidence>
<dbReference type="RefSeq" id="WP_179752608.1">
    <property type="nucleotide sequence ID" value="NZ_JACCBU010000001.1"/>
</dbReference>
<keyword evidence="7" id="KW-1185">Reference proteome</keyword>
<dbReference type="SUPFAM" id="SSF46785">
    <property type="entry name" value="Winged helix' DNA-binding domain"/>
    <property type="match status" value="1"/>
</dbReference>
<keyword evidence="2" id="KW-0805">Transcription regulation</keyword>
<keyword evidence="3 6" id="KW-0238">DNA-binding</keyword>
<dbReference type="Proteomes" id="UP000569914">
    <property type="component" value="Unassembled WGS sequence"/>
</dbReference>
<evidence type="ECO:0000256" key="3">
    <source>
        <dbReference type="ARBA" id="ARBA00023125"/>
    </source>
</evidence>
<dbReference type="InterPro" id="IPR036390">
    <property type="entry name" value="WH_DNA-bd_sf"/>
</dbReference>
<dbReference type="InterPro" id="IPR036388">
    <property type="entry name" value="WH-like_DNA-bd_sf"/>
</dbReference>
<proteinExistence type="inferred from homology"/>
<dbReference type="EMBL" id="JACCBU010000001">
    <property type="protein sequence ID" value="NYE72046.1"/>
    <property type="molecule type" value="Genomic_DNA"/>
</dbReference>
<dbReference type="PANTHER" id="PTHR30346">
    <property type="entry name" value="TRANSCRIPTIONAL DUAL REGULATOR HCAR-RELATED"/>
    <property type="match status" value="1"/>
</dbReference>
<evidence type="ECO:0000256" key="1">
    <source>
        <dbReference type="ARBA" id="ARBA00009437"/>
    </source>
</evidence>
<keyword evidence="4" id="KW-0804">Transcription</keyword>
<protein>
    <submittedName>
        <fullName evidence="6">DNA-binding transcriptional LysR family regulator</fullName>
    </submittedName>
</protein>
<comment type="caution">
    <text evidence="6">The sequence shown here is derived from an EMBL/GenBank/DDBJ whole genome shotgun (WGS) entry which is preliminary data.</text>
</comment>
<feature type="domain" description="HTH lysR-type" evidence="5">
    <location>
        <begin position="8"/>
        <end position="65"/>
    </location>
</feature>
<dbReference type="Gene3D" id="3.40.190.10">
    <property type="entry name" value="Periplasmic binding protein-like II"/>
    <property type="match status" value="2"/>
</dbReference>
<dbReference type="InterPro" id="IPR005119">
    <property type="entry name" value="LysR_subst-bd"/>
</dbReference>
<evidence type="ECO:0000256" key="4">
    <source>
        <dbReference type="ARBA" id="ARBA00023163"/>
    </source>
</evidence>